<dbReference type="GO" id="GO:0051213">
    <property type="term" value="F:dioxygenase activity"/>
    <property type="evidence" value="ECO:0007669"/>
    <property type="project" value="UniProtKB-KW"/>
</dbReference>
<dbReference type="GO" id="GO:0009805">
    <property type="term" value="P:coumarin biosynthetic process"/>
    <property type="evidence" value="ECO:0007669"/>
    <property type="project" value="UniProtKB-ARBA"/>
</dbReference>
<dbReference type="Gene3D" id="2.60.120.330">
    <property type="entry name" value="B-lactam Antibiotic, Isopenicillin N Synthase, Chain"/>
    <property type="match status" value="1"/>
</dbReference>
<feature type="domain" description="Fe2OG dioxygenase" evidence="8">
    <location>
        <begin position="226"/>
        <end position="333"/>
    </location>
</feature>
<name>A0A445EJZ0_ARAHY</name>
<evidence type="ECO:0000256" key="5">
    <source>
        <dbReference type="ARBA" id="ARBA00023002"/>
    </source>
</evidence>
<keyword evidence="4" id="KW-0223">Dioxygenase</keyword>
<dbReference type="InterPro" id="IPR005123">
    <property type="entry name" value="Oxoglu/Fe-dep_dioxygenase_dom"/>
</dbReference>
<dbReference type="InterPro" id="IPR044861">
    <property type="entry name" value="IPNS-like_FE2OG_OXY"/>
</dbReference>
<dbReference type="STRING" id="3818.A0A445EJZ0"/>
<evidence type="ECO:0000313" key="10">
    <source>
        <dbReference type="Proteomes" id="UP000289738"/>
    </source>
</evidence>
<proteinExistence type="inferred from homology"/>
<evidence type="ECO:0000256" key="6">
    <source>
        <dbReference type="ARBA" id="ARBA00023004"/>
    </source>
</evidence>
<keyword evidence="6 7" id="KW-0408">Iron</keyword>
<dbReference type="Proteomes" id="UP000289738">
    <property type="component" value="Chromosome A01"/>
</dbReference>
<evidence type="ECO:0000313" key="9">
    <source>
        <dbReference type="EMBL" id="RYR75777.1"/>
    </source>
</evidence>
<comment type="similarity">
    <text evidence="2 7">Belongs to the iron/ascorbate-dependent oxidoreductase family.</text>
</comment>
<accession>A0A445EJZ0</accession>
<keyword evidence="10" id="KW-1185">Reference proteome</keyword>
<evidence type="ECO:0000256" key="3">
    <source>
        <dbReference type="ARBA" id="ARBA00022723"/>
    </source>
</evidence>
<protein>
    <recommendedName>
        <fullName evidence="8">Fe2OG dioxygenase domain-containing protein</fullName>
    </recommendedName>
</protein>
<dbReference type="FunFam" id="2.60.120.330:FF:000023">
    <property type="entry name" value="Feruloyl CoA ortho-hydroxylase 1"/>
    <property type="match status" value="1"/>
</dbReference>
<dbReference type="InterPro" id="IPR026992">
    <property type="entry name" value="DIOX_N"/>
</dbReference>
<dbReference type="Gramene" id="arahy.Tifrunner.gnm2.ann2.Ah01g414600.1">
    <property type="protein sequence ID" value="arahy.Tifrunner.gnm2.ann2.Ah01g414600.1-CDS"/>
    <property type="gene ID" value="arahy.Tifrunner.gnm2.ann2.Ah01g414600"/>
</dbReference>
<dbReference type="InterPro" id="IPR027443">
    <property type="entry name" value="IPNS-like_sf"/>
</dbReference>
<dbReference type="SMR" id="A0A445EJZ0"/>
<dbReference type="EMBL" id="SDMP01000001">
    <property type="protein sequence ID" value="RYR75777.1"/>
    <property type="molecule type" value="Genomic_DNA"/>
</dbReference>
<sequence>MLFASEHSNSHSISNTNFTLIPIMAPPTFSTSDSLYEFVVKEGNGVKGLVDSGLSEVPERYVQPEEERINKLRTRRHNNPPIDLSKLKGPDHKKVVDEIVRAAETIGFFQVVNHGVPLELLESLKDSSHRFFNLSPKEKSLFCPGVSPSTKVKYATSFAPEKETTLEWRDYISMGYTTDQDALQYWPNQCKEDALDYLKSASKLVRDILEVLIESLEVKVQESIVDIHSGMKLINMNYYPSCPNPDLTVGVGRHSDIGAITVLLQDDIGGLYVKLDEHNNHREWLEIPPIPGALVINIGDTIEILSNGNYKSAEHAVRTSTKSRVSVALFNFPNPTLKIGPLEELVKKDGVARYRRVLFQDYMNNFFANTHHGKESSLDFAKST</sequence>
<evidence type="ECO:0000259" key="8">
    <source>
        <dbReference type="PROSITE" id="PS51471"/>
    </source>
</evidence>
<dbReference type="SUPFAM" id="SSF51197">
    <property type="entry name" value="Clavaminate synthase-like"/>
    <property type="match status" value="1"/>
</dbReference>
<dbReference type="PANTHER" id="PTHR10209">
    <property type="entry name" value="OXIDOREDUCTASE, 2OG-FE II OXYGENASE FAMILY PROTEIN"/>
    <property type="match status" value="1"/>
</dbReference>
<organism evidence="9 10">
    <name type="scientific">Arachis hypogaea</name>
    <name type="common">Peanut</name>
    <dbReference type="NCBI Taxonomy" id="3818"/>
    <lineage>
        <taxon>Eukaryota</taxon>
        <taxon>Viridiplantae</taxon>
        <taxon>Streptophyta</taxon>
        <taxon>Embryophyta</taxon>
        <taxon>Tracheophyta</taxon>
        <taxon>Spermatophyta</taxon>
        <taxon>Magnoliopsida</taxon>
        <taxon>eudicotyledons</taxon>
        <taxon>Gunneridae</taxon>
        <taxon>Pentapetalae</taxon>
        <taxon>rosids</taxon>
        <taxon>fabids</taxon>
        <taxon>Fabales</taxon>
        <taxon>Fabaceae</taxon>
        <taxon>Papilionoideae</taxon>
        <taxon>50 kb inversion clade</taxon>
        <taxon>dalbergioids sensu lato</taxon>
        <taxon>Dalbergieae</taxon>
        <taxon>Pterocarpus clade</taxon>
        <taxon>Arachis</taxon>
    </lineage>
</organism>
<keyword evidence="3 7" id="KW-0479">Metal-binding</keyword>
<reference evidence="9 10" key="1">
    <citation type="submission" date="2019-01" db="EMBL/GenBank/DDBJ databases">
        <title>Sequencing of cultivated peanut Arachis hypogaea provides insights into genome evolution and oil improvement.</title>
        <authorList>
            <person name="Chen X."/>
        </authorList>
    </citation>
    <scope>NUCLEOTIDE SEQUENCE [LARGE SCALE GENOMIC DNA]</scope>
    <source>
        <strain evidence="10">cv. Fuhuasheng</strain>
        <tissue evidence="9">Leaves</tissue>
    </source>
</reference>
<dbReference type="AlphaFoldDB" id="A0A445EJZ0"/>
<dbReference type="Pfam" id="PF03171">
    <property type="entry name" value="2OG-FeII_Oxy"/>
    <property type="match status" value="1"/>
</dbReference>
<dbReference type="Pfam" id="PF14226">
    <property type="entry name" value="DIOX_N"/>
    <property type="match status" value="1"/>
</dbReference>
<evidence type="ECO:0000256" key="7">
    <source>
        <dbReference type="RuleBase" id="RU003682"/>
    </source>
</evidence>
<evidence type="ECO:0000256" key="4">
    <source>
        <dbReference type="ARBA" id="ARBA00022964"/>
    </source>
</evidence>
<keyword evidence="5 7" id="KW-0560">Oxidoreductase</keyword>
<evidence type="ECO:0000256" key="2">
    <source>
        <dbReference type="ARBA" id="ARBA00008056"/>
    </source>
</evidence>
<dbReference type="PROSITE" id="PS51471">
    <property type="entry name" value="FE2OG_OXY"/>
    <property type="match status" value="1"/>
</dbReference>
<dbReference type="PANTHER" id="PTHR10209:SF230">
    <property type="entry name" value="SCOPOLETIN 8-HYDROXYLASE"/>
    <property type="match status" value="1"/>
</dbReference>
<comment type="caution">
    <text evidence="9">The sequence shown here is derived from an EMBL/GenBank/DDBJ whole genome shotgun (WGS) entry which is preliminary data.</text>
</comment>
<evidence type="ECO:0000256" key="1">
    <source>
        <dbReference type="ARBA" id="ARBA00001961"/>
    </source>
</evidence>
<dbReference type="GO" id="GO:0046872">
    <property type="term" value="F:metal ion binding"/>
    <property type="evidence" value="ECO:0007669"/>
    <property type="project" value="UniProtKB-KW"/>
</dbReference>
<gene>
    <name evidence="9" type="ORF">Ahy_A01g000362</name>
</gene>
<comment type="cofactor">
    <cofactor evidence="1">
        <name>L-ascorbate</name>
        <dbReference type="ChEBI" id="CHEBI:38290"/>
    </cofactor>
</comment>